<name>A0A1B6M2J8_9HEMI</name>
<evidence type="ECO:0000256" key="1">
    <source>
        <dbReference type="SAM" id="MobiDB-lite"/>
    </source>
</evidence>
<gene>
    <name evidence="2" type="ORF">g.15061</name>
</gene>
<protein>
    <submittedName>
        <fullName evidence="2">Uncharacterized protein</fullName>
    </submittedName>
</protein>
<evidence type="ECO:0000313" key="2">
    <source>
        <dbReference type="EMBL" id="JAT30169.1"/>
    </source>
</evidence>
<feature type="compositionally biased region" description="Polar residues" evidence="1">
    <location>
        <begin position="577"/>
        <end position="586"/>
    </location>
</feature>
<feature type="compositionally biased region" description="Basic and acidic residues" evidence="1">
    <location>
        <begin position="621"/>
        <end position="639"/>
    </location>
</feature>
<dbReference type="EMBL" id="GEBQ01009808">
    <property type="protein sequence ID" value="JAT30169.1"/>
    <property type="molecule type" value="Transcribed_RNA"/>
</dbReference>
<feature type="compositionally biased region" description="Basic and acidic residues" evidence="1">
    <location>
        <begin position="538"/>
        <end position="576"/>
    </location>
</feature>
<dbReference type="AlphaFoldDB" id="A0A1B6M2J8"/>
<accession>A0A1B6M2J8</accession>
<organism evidence="2">
    <name type="scientific">Graphocephala atropunctata</name>
    <dbReference type="NCBI Taxonomy" id="36148"/>
    <lineage>
        <taxon>Eukaryota</taxon>
        <taxon>Metazoa</taxon>
        <taxon>Ecdysozoa</taxon>
        <taxon>Arthropoda</taxon>
        <taxon>Hexapoda</taxon>
        <taxon>Insecta</taxon>
        <taxon>Pterygota</taxon>
        <taxon>Neoptera</taxon>
        <taxon>Paraneoptera</taxon>
        <taxon>Hemiptera</taxon>
        <taxon>Auchenorrhyncha</taxon>
        <taxon>Membracoidea</taxon>
        <taxon>Cicadellidae</taxon>
        <taxon>Cicadellinae</taxon>
        <taxon>Cicadellini</taxon>
        <taxon>Graphocephala</taxon>
    </lineage>
</organism>
<feature type="region of interest" description="Disordered" evidence="1">
    <location>
        <begin position="527"/>
        <end position="592"/>
    </location>
</feature>
<sequence length="828" mass="93473">METIVYSYLKYRGTNEAVQAREIQATYGEPLSFNDASLLSQQHRKDNIYILSKFVKILTPVKYSTTSKVLKLLFKEIRANDDNLSNVKPTRFRVVVLNQCAQSVEKAISEKMIRPGDIVTFHQPTILVLSTIQTLGNKLTSADNGLCIEINGVGNQLVNVWQPYSNSFIDSVRCKYSYRHLAIYDMDHTGSTYHAVSNLLHLAKSRGCVMTLREIADDRSPRKKVALVFLKETLSSPINLALTGEVRMSFEEIILEETSQTILTSIFPQFTAIFSGDLAKELQKAVTDGHVALGDMVALCHPTFKEVTTAPIRIEFPTDGEKLVILKCHPSDLLLGSKVAGFDLNLHQPRESSCTFSDTSKIKSLLNVGNFQILLFRDVIDKVSVLECISNEMAKFGKVETLENMYQKHKFGKKKESGVILACFLKTVLPIQNQGKPNRTLLFLKEICPDHTWGRYFKSLLHDNLAKDVHEAVQNKSIVRGDIISFVSPIIHHNPKFTSRDFIIEEPYILEIGAQRDKGRVIACHLSSNDGSSLDEPEQLRNCRQRNEAVTKRTFKRPADKDKKNTISSELKKEKSNTQVGSQSQEHLVHSQMKSLLKIKPTEEMNDLVNCRTSQGSQNNKHSDSHQSKPLESTACRHENSKRKIANMDIKSGHGNCSSIAKNSNTTMQLESKDIQRNNREESLPTKVIGPALRETENYCVIPVCVTKPCLKNSLDLISGYCYQGCHKMHVYSTIKWDIIQDPLCPMCSLKLKLVLCFELGALKFVRHVKLLFVGVEAEKLLNVGCEEFLISAEARDSAIKLLENITSTEYKKPYTIRLSDVTYWEFS</sequence>
<feature type="region of interest" description="Disordered" evidence="1">
    <location>
        <begin position="612"/>
        <end position="640"/>
    </location>
</feature>
<proteinExistence type="predicted"/>
<reference evidence="2" key="1">
    <citation type="submission" date="2015-11" db="EMBL/GenBank/DDBJ databases">
        <title>De novo transcriptome assembly of four potential Pierce s Disease insect vectors from Arizona vineyards.</title>
        <authorList>
            <person name="Tassone E.E."/>
        </authorList>
    </citation>
    <scope>NUCLEOTIDE SEQUENCE</scope>
</reference>